<comment type="similarity">
    <text evidence="1">Belongs to the transferase hexapeptide repeat family.</text>
</comment>
<evidence type="ECO:0000256" key="2">
    <source>
        <dbReference type="ARBA" id="ARBA00022679"/>
    </source>
</evidence>
<dbReference type="Proteomes" id="UP000236641">
    <property type="component" value="Unassembled WGS sequence"/>
</dbReference>
<dbReference type="PANTHER" id="PTHR42811">
    <property type="entry name" value="SERINE ACETYLTRANSFERASE"/>
    <property type="match status" value="1"/>
</dbReference>
<keyword evidence="2 5" id="KW-0808">Transferase</keyword>
<dbReference type="SUPFAM" id="SSF51161">
    <property type="entry name" value="Trimeric LpxA-like enzymes"/>
    <property type="match status" value="1"/>
</dbReference>
<dbReference type="InterPro" id="IPR011004">
    <property type="entry name" value="Trimer_LpxA-like_sf"/>
</dbReference>
<dbReference type="Pfam" id="PF00132">
    <property type="entry name" value="Hexapep"/>
    <property type="match status" value="1"/>
</dbReference>
<comment type="caution">
    <text evidence="5">The sequence shown here is derived from an EMBL/GenBank/DDBJ whole genome shotgun (WGS) entry which is preliminary data.</text>
</comment>
<evidence type="ECO:0000313" key="5">
    <source>
        <dbReference type="EMBL" id="PNQ72153.1"/>
    </source>
</evidence>
<reference evidence="5 6" key="1">
    <citation type="submission" date="2018-01" db="EMBL/GenBank/DDBJ databases">
        <title>The draft genome of Hanstruepera neustonica JCM19743.</title>
        <authorList>
            <person name="He R.-H."/>
            <person name="Du Z.-J."/>
        </authorList>
    </citation>
    <scope>NUCLEOTIDE SEQUENCE [LARGE SCALE GENOMIC DNA]</scope>
    <source>
        <strain evidence="5 6">JCM19743</strain>
    </source>
</reference>
<dbReference type="Gene3D" id="2.160.10.10">
    <property type="entry name" value="Hexapeptide repeat proteins"/>
    <property type="match status" value="1"/>
</dbReference>
<accession>A0A2K1DVX0</accession>
<evidence type="ECO:0000256" key="4">
    <source>
        <dbReference type="ARBA" id="ARBA00023315"/>
    </source>
</evidence>
<dbReference type="EMBL" id="POWF01000011">
    <property type="protein sequence ID" value="PNQ72153.1"/>
    <property type="molecule type" value="Genomic_DNA"/>
</dbReference>
<organism evidence="5 6">
    <name type="scientific">Hanstruepera neustonica</name>
    <dbReference type="NCBI Taxonomy" id="1445657"/>
    <lineage>
        <taxon>Bacteria</taxon>
        <taxon>Pseudomonadati</taxon>
        <taxon>Bacteroidota</taxon>
        <taxon>Flavobacteriia</taxon>
        <taxon>Flavobacteriales</taxon>
        <taxon>Flavobacteriaceae</taxon>
        <taxon>Hanstruepera</taxon>
    </lineage>
</organism>
<dbReference type="InterPro" id="IPR018357">
    <property type="entry name" value="Hexapep_transf_CS"/>
</dbReference>
<keyword evidence="3" id="KW-0677">Repeat</keyword>
<dbReference type="InterPro" id="IPR045304">
    <property type="entry name" value="LbH_SAT"/>
</dbReference>
<dbReference type="OrthoDB" id="9814490at2"/>
<protein>
    <submittedName>
        <fullName evidence="5">Acetyltransferase</fullName>
    </submittedName>
</protein>
<dbReference type="PROSITE" id="PS00101">
    <property type="entry name" value="HEXAPEP_TRANSFERASES"/>
    <property type="match status" value="1"/>
</dbReference>
<dbReference type="CDD" id="cd03354">
    <property type="entry name" value="LbH_SAT"/>
    <property type="match status" value="1"/>
</dbReference>
<evidence type="ECO:0000313" key="6">
    <source>
        <dbReference type="Proteomes" id="UP000236641"/>
    </source>
</evidence>
<gene>
    <name evidence="5" type="ORF">C1T31_13445</name>
</gene>
<dbReference type="GO" id="GO:0016746">
    <property type="term" value="F:acyltransferase activity"/>
    <property type="evidence" value="ECO:0007669"/>
    <property type="project" value="UniProtKB-KW"/>
</dbReference>
<evidence type="ECO:0000256" key="1">
    <source>
        <dbReference type="ARBA" id="ARBA00007274"/>
    </source>
</evidence>
<name>A0A2K1DVX0_9FLAO</name>
<keyword evidence="4" id="KW-0012">Acyltransferase</keyword>
<dbReference type="InterPro" id="IPR001451">
    <property type="entry name" value="Hexapep"/>
</dbReference>
<evidence type="ECO:0000256" key="3">
    <source>
        <dbReference type="ARBA" id="ARBA00022737"/>
    </source>
</evidence>
<proteinExistence type="inferred from homology"/>
<sequence length="161" mass="17826">MQQTLEVRGSEVASATPHKQFDHLMLYYPEFAFLFFWRIKQKPWFYKLFAKNFNCKIFKSTPIGGGLMCYHPFGTVINAQSIGKNFQFRNGLTIGNKHNDNSLLPVIGDDVTVGAQVVIIGAINIGNHVVIGAGSVVVKDVPSHSVVAGNPAKVIRRLSHE</sequence>
<keyword evidence="6" id="KW-1185">Reference proteome</keyword>
<dbReference type="AlphaFoldDB" id="A0A2K1DVX0"/>